<dbReference type="RefSeq" id="WP_173066756.1">
    <property type="nucleotide sequence ID" value="NZ_BAABGO010000033.1"/>
</dbReference>
<gene>
    <name evidence="1" type="ORF">Phou_080170</name>
</gene>
<proteinExistence type="predicted"/>
<evidence type="ECO:0000313" key="1">
    <source>
        <dbReference type="EMBL" id="GFJ83837.1"/>
    </source>
</evidence>
<dbReference type="Proteomes" id="UP000482800">
    <property type="component" value="Unassembled WGS sequence"/>
</dbReference>
<keyword evidence="2" id="KW-1185">Reference proteome</keyword>
<evidence type="ECO:0000313" key="2">
    <source>
        <dbReference type="Proteomes" id="UP000482800"/>
    </source>
</evidence>
<name>A0A6V8KQ24_9ACTN</name>
<comment type="caution">
    <text evidence="1">The sequence shown here is derived from an EMBL/GenBank/DDBJ whole genome shotgun (WGS) entry which is preliminary data.</text>
</comment>
<organism evidence="1 2">
    <name type="scientific">Phytohabitans houttuyneae</name>
    <dbReference type="NCBI Taxonomy" id="1076126"/>
    <lineage>
        <taxon>Bacteria</taxon>
        <taxon>Bacillati</taxon>
        <taxon>Actinomycetota</taxon>
        <taxon>Actinomycetes</taxon>
        <taxon>Micromonosporales</taxon>
        <taxon>Micromonosporaceae</taxon>
    </lineage>
</organism>
<dbReference type="EMBL" id="BLPF01000003">
    <property type="protein sequence ID" value="GFJ83837.1"/>
    <property type="molecule type" value="Genomic_DNA"/>
</dbReference>
<sequence>MNSRSLTEQEWRRLREAFVQSAAGFFFGPAGPVVAWAGQCLYDRLTFNRSGAPARAFDATGRALNLSTVGRPSAARPATLSLYTGLTGAVRQLGLREGDPVTLVLVGQPYLRSASGLVVPALVGDQVELAVPLGPYTLTAFASRRDALFTEPDPFRAVAARQVNLGARQTLALPLTPRQPVPSVLPRCTCPQCAPSQRWWR</sequence>
<reference evidence="1 2" key="2">
    <citation type="submission" date="2020-03" db="EMBL/GenBank/DDBJ databases">
        <authorList>
            <person name="Ichikawa N."/>
            <person name="Kimura A."/>
            <person name="Kitahashi Y."/>
            <person name="Uohara A."/>
        </authorList>
    </citation>
    <scope>NUCLEOTIDE SEQUENCE [LARGE SCALE GENOMIC DNA]</scope>
    <source>
        <strain evidence="1 2">NBRC 108639</strain>
    </source>
</reference>
<reference evidence="1 2" key="1">
    <citation type="submission" date="2020-03" db="EMBL/GenBank/DDBJ databases">
        <title>Whole genome shotgun sequence of Phytohabitans houttuyneae NBRC 108639.</title>
        <authorList>
            <person name="Komaki H."/>
            <person name="Tamura T."/>
        </authorList>
    </citation>
    <scope>NUCLEOTIDE SEQUENCE [LARGE SCALE GENOMIC DNA]</scope>
    <source>
        <strain evidence="1 2">NBRC 108639</strain>
    </source>
</reference>
<dbReference type="AlphaFoldDB" id="A0A6V8KQ24"/>
<accession>A0A6V8KQ24</accession>
<protein>
    <submittedName>
        <fullName evidence="1">Uncharacterized protein</fullName>
    </submittedName>
</protein>